<dbReference type="KEGG" id="tfl:RPIT_12150"/>
<dbReference type="RefSeq" id="WP_077343639.1">
    <property type="nucleotide sequence ID" value="NZ_CP019605.1"/>
</dbReference>
<dbReference type="OrthoDB" id="5145832at2"/>
<dbReference type="AlphaFoldDB" id="A0A1Q2CHB3"/>
<gene>
    <name evidence="1" type="ORF">RPIT_12150</name>
</gene>
<organism evidence="1 2">
    <name type="scientific">Tessaracoccus flavus</name>
    <dbReference type="NCBI Taxonomy" id="1610493"/>
    <lineage>
        <taxon>Bacteria</taxon>
        <taxon>Bacillati</taxon>
        <taxon>Actinomycetota</taxon>
        <taxon>Actinomycetes</taxon>
        <taxon>Propionibacteriales</taxon>
        <taxon>Propionibacteriaceae</taxon>
        <taxon>Tessaracoccus</taxon>
    </lineage>
</organism>
<protein>
    <submittedName>
        <fullName evidence="1">Uncharacterized protein</fullName>
    </submittedName>
</protein>
<dbReference type="STRING" id="1610493.RPIT_12150"/>
<proteinExistence type="predicted"/>
<evidence type="ECO:0000313" key="2">
    <source>
        <dbReference type="Proteomes" id="UP000188324"/>
    </source>
</evidence>
<name>A0A1Q2CHB3_9ACTN</name>
<reference evidence="1 2" key="1">
    <citation type="journal article" date="2016" name="Int. J. Syst. Evol. Microbiol.">
        <title>Tessaracoccus flavus sp. nov., isolated from the drainage system of a lindane-producing factory.</title>
        <authorList>
            <person name="Kumari R."/>
            <person name="Singh P."/>
            <person name="Schumann P."/>
            <person name="Lal R."/>
        </authorList>
    </citation>
    <scope>NUCLEOTIDE SEQUENCE [LARGE SCALE GENOMIC DNA]</scope>
    <source>
        <strain evidence="1 2">RP1T</strain>
    </source>
</reference>
<accession>A0A1Q2CHB3</accession>
<keyword evidence="2" id="KW-1185">Reference proteome</keyword>
<dbReference type="EMBL" id="CP019605">
    <property type="protein sequence ID" value="AQP45463.1"/>
    <property type="molecule type" value="Genomic_DNA"/>
</dbReference>
<dbReference type="Proteomes" id="UP000188324">
    <property type="component" value="Chromosome"/>
</dbReference>
<evidence type="ECO:0000313" key="1">
    <source>
        <dbReference type="EMBL" id="AQP45463.1"/>
    </source>
</evidence>
<sequence length="264" mass="28895">MSRPALLELIVRGDFEQTRQVLLAEPKIDRATATAVGRLRREMAKAPAGESSAYWEGELSDGHWDAVTVAHLASLPASKAAGVSSVSRRAASTLPEIFQGELAAIVDGWASLYQRNPRNWDRNGHYPIMFEWVGRGLIPAPVHDGAVNLWLEFATRIVHPLSPPGAGEPQDWTVPTPQACPALYVVTLPLLFQAAVKPGLGAAALDHQSGGQVQDLVCHLVESGVWDHTETVSRLEAAMLLPDRANAFQQRWLKQLEQRLAELR</sequence>